<keyword evidence="2" id="KW-1185">Reference proteome</keyword>
<proteinExistence type="predicted"/>
<dbReference type="OrthoDB" id="4418812at2759"/>
<accession>A0A8J4TPW1</accession>
<dbReference type="Proteomes" id="UP000727407">
    <property type="component" value="Unassembled WGS sequence"/>
</dbReference>
<organism evidence="1 2">
    <name type="scientific">Clarias magur</name>
    <name type="common">Asian catfish</name>
    <name type="synonym">Macropteronotus magur</name>
    <dbReference type="NCBI Taxonomy" id="1594786"/>
    <lineage>
        <taxon>Eukaryota</taxon>
        <taxon>Metazoa</taxon>
        <taxon>Chordata</taxon>
        <taxon>Craniata</taxon>
        <taxon>Vertebrata</taxon>
        <taxon>Euteleostomi</taxon>
        <taxon>Actinopterygii</taxon>
        <taxon>Neopterygii</taxon>
        <taxon>Teleostei</taxon>
        <taxon>Ostariophysi</taxon>
        <taxon>Siluriformes</taxon>
        <taxon>Clariidae</taxon>
        <taxon>Clarias</taxon>
    </lineage>
</organism>
<gene>
    <name evidence="1" type="primary">srr</name>
    <name evidence="1" type="ORF">DAT39_008166</name>
</gene>
<feature type="non-terminal residue" evidence="1">
    <location>
        <position position="1"/>
    </location>
</feature>
<dbReference type="EMBL" id="QNUK01000097">
    <property type="protein sequence ID" value="KAF5902126.1"/>
    <property type="molecule type" value="Genomic_DNA"/>
</dbReference>
<comment type="caution">
    <text evidence="1">The sequence shown here is derived from an EMBL/GenBank/DDBJ whole genome shotgun (WGS) entry which is preliminary data.</text>
</comment>
<protein>
    <submittedName>
        <fullName evidence="1">Putative serine racemase</fullName>
    </submittedName>
</protein>
<sequence>VALVVASANMELDMVRECVDRALVLDDRVSRISVQLGDGPGDMAKLLNILAREDV</sequence>
<dbReference type="AlphaFoldDB" id="A0A8J4TPW1"/>
<evidence type="ECO:0000313" key="1">
    <source>
        <dbReference type="EMBL" id="KAF5902126.1"/>
    </source>
</evidence>
<reference evidence="1" key="1">
    <citation type="submission" date="2020-07" db="EMBL/GenBank/DDBJ databases">
        <title>Clarias magur genome sequencing, assembly and annotation.</title>
        <authorList>
            <person name="Kushwaha B."/>
            <person name="Kumar R."/>
            <person name="Das P."/>
            <person name="Joshi C.G."/>
            <person name="Kumar D."/>
            <person name="Nagpure N.S."/>
            <person name="Pandey M."/>
            <person name="Agarwal S."/>
            <person name="Srivastava S."/>
            <person name="Singh M."/>
            <person name="Sahoo L."/>
            <person name="Jayasankar P."/>
            <person name="Meher P.K."/>
            <person name="Koringa P.G."/>
            <person name="Iquebal M.A."/>
            <person name="Das S.P."/>
            <person name="Bit A."/>
            <person name="Patnaik S."/>
            <person name="Patel N."/>
            <person name="Shah T.M."/>
            <person name="Hinsu A."/>
            <person name="Jena J.K."/>
        </authorList>
    </citation>
    <scope>NUCLEOTIDE SEQUENCE</scope>
    <source>
        <strain evidence="1">CIFAMagur01</strain>
        <tissue evidence="1">Testis</tissue>
    </source>
</reference>
<feature type="non-terminal residue" evidence="1">
    <location>
        <position position="55"/>
    </location>
</feature>
<evidence type="ECO:0000313" key="2">
    <source>
        <dbReference type="Proteomes" id="UP000727407"/>
    </source>
</evidence>
<name>A0A8J4TPW1_CLAMG</name>